<evidence type="ECO:0000313" key="2">
    <source>
        <dbReference type="Proteomes" id="UP001141629"/>
    </source>
</evidence>
<dbReference type="Proteomes" id="UP001141629">
    <property type="component" value="Unassembled WGS sequence"/>
</dbReference>
<proteinExistence type="predicted"/>
<reference evidence="1" key="1">
    <citation type="submission" date="2020-07" db="EMBL/GenBank/DDBJ databases">
        <authorList>
            <person name="Pettersson B.M.F."/>
            <person name="Behra P.R.K."/>
            <person name="Ramesh M."/>
            <person name="Das S."/>
            <person name="Dasgupta S."/>
            <person name="Kirsebom L.A."/>
        </authorList>
    </citation>
    <scope>NUCLEOTIDE SEQUENCE</scope>
    <source>
        <strain evidence="1">DSM 44838</strain>
    </source>
</reference>
<organism evidence="1 2">
    <name type="scientific">Mycobacterium yunnanensis</name>
    <dbReference type="NCBI Taxonomy" id="368477"/>
    <lineage>
        <taxon>Bacteria</taxon>
        <taxon>Bacillati</taxon>
        <taxon>Actinomycetota</taxon>
        <taxon>Actinomycetes</taxon>
        <taxon>Mycobacteriales</taxon>
        <taxon>Mycobacteriaceae</taxon>
        <taxon>Mycobacterium</taxon>
    </lineage>
</organism>
<accession>A0A9X2YYT6</accession>
<sequence>MGTSADRSAGSGGAWTPLKYAASSYVRHLDSPDSAARARRVLGRHVPLLGGTGGAATSARAGATGIQNLGALLSGIGAGGLAQALEGIGLADLVGSDRFTVLDELIGFIAGDGDDLDAQAARDAACDVLDEVFGDADQWEELADVSIDETDLLALLQSFLALYVYNRVPVVAERLSRLSDPVAMRKADQEMRQIIADLVAIHLPEDPFAVDWRGEQGRGIAEDAISSAYQAISALDDGDDS</sequence>
<evidence type="ECO:0000313" key="1">
    <source>
        <dbReference type="EMBL" id="MCV7419327.1"/>
    </source>
</evidence>
<keyword evidence="2" id="KW-1185">Reference proteome</keyword>
<reference evidence="1" key="2">
    <citation type="journal article" date="2022" name="BMC Genomics">
        <title>Comparative genome analysis of mycobacteria focusing on tRNA and non-coding RNA.</title>
        <authorList>
            <person name="Behra P.R.K."/>
            <person name="Pettersson B.M.F."/>
            <person name="Ramesh M."/>
            <person name="Das S."/>
            <person name="Dasgupta S."/>
            <person name="Kirsebom L.A."/>
        </authorList>
    </citation>
    <scope>NUCLEOTIDE SEQUENCE</scope>
    <source>
        <strain evidence="1">DSM 44838</strain>
    </source>
</reference>
<gene>
    <name evidence="1" type="ORF">H7K45_02125</name>
</gene>
<protein>
    <submittedName>
        <fullName evidence="1">Uncharacterized protein</fullName>
    </submittedName>
</protein>
<comment type="caution">
    <text evidence="1">The sequence shown here is derived from an EMBL/GenBank/DDBJ whole genome shotgun (WGS) entry which is preliminary data.</text>
</comment>
<dbReference type="EMBL" id="JACKVK010000001">
    <property type="protein sequence ID" value="MCV7419327.1"/>
    <property type="molecule type" value="Genomic_DNA"/>
</dbReference>
<name>A0A9X2YYT6_9MYCO</name>
<dbReference type="AlphaFoldDB" id="A0A9X2YYT6"/>
<dbReference type="RefSeq" id="WP_263994084.1">
    <property type="nucleotide sequence ID" value="NZ_JACKVK010000001.1"/>
</dbReference>